<feature type="region of interest" description="Disordered" evidence="2">
    <location>
        <begin position="47"/>
        <end position="82"/>
    </location>
</feature>
<evidence type="ECO:0000313" key="4">
    <source>
        <dbReference type="Proteomes" id="UP001589647"/>
    </source>
</evidence>
<dbReference type="RefSeq" id="WP_229824888.1">
    <property type="nucleotide sequence ID" value="NZ_BMRC01000030.1"/>
</dbReference>
<gene>
    <name evidence="3" type="ORF">ACFFV7_41920</name>
</gene>
<dbReference type="InterPro" id="IPR011010">
    <property type="entry name" value="DNA_brk_join_enz"/>
</dbReference>
<proteinExistence type="predicted"/>
<protein>
    <recommendedName>
        <fullName evidence="5">Tyr recombinase domain-containing protein</fullName>
    </recommendedName>
</protein>
<sequence length="118" mass="12639">MLSAARAQEVLALDVDELDLRNRRARVRRTGGAVDVVVRQTATARLLPRLLDGRRGGPSSSPAVPPASNSRPATSTQARTGARLSYRRAAELFETATTDIRGAIGIRRNRAAGVIADH</sequence>
<evidence type="ECO:0000256" key="2">
    <source>
        <dbReference type="SAM" id="MobiDB-lite"/>
    </source>
</evidence>
<dbReference type="EMBL" id="JBHMEI010000066">
    <property type="protein sequence ID" value="MFB9207800.1"/>
    <property type="molecule type" value="Genomic_DNA"/>
</dbReference>
<reference evidence="3 4" key="1">
    <citation type="submission" date="2024-09" db="EMBL/GenBank/DDBJ databases">
        <authorList>
            <person name="Sun Q."/>
            <person name="Mori K."/>
        </authorList>
    </citation>
    <scope>NUCLEOTIDE SEQUENCE [LARGE SCALE GENOMIC DNA]</scope>
    <source>
        <strain evidence="3 4">CCM 3426</strain>
    </source>
</reference>
<keyword evidence="1" id="KW-0233">DNA recombination</keyword>
<organism evidence="3 4">
    <name type="scientific">Nonomuraea spiralis</name>
    <dbReference type="NCBI Taxonomy" id="46182"/>
    <lineage>
        <taxon>Bacteria</taxon>
        <taxon>Bacillati</taxon>
        <taxon>Actinomycetota</taxon>
        <taxon>Actinomycetes</taxon>
        <taxon>Streptosporangiales</taxon>
        <taxon>Streptosporangiaceae</taxon>
        <taxon>Nonomuraea</taxon>
    </lineage>
</organism>
<keyword evidence="4" id="KW-1185">Reference proteome</keyword>
<dbReference type="Gene3D" id="1.10.443.10">
    <property type="entry name" value="Intergrase catalytic core"/>
    <property type="match status" value="1"/>
</dbReference>
<evidence type="ECO:0000256" key="1">
    <source>
        <dbReference type="ARBA" id="ARBA00023172"/>
    </source>
</evidence>
<accession>A0ABV5IV66</accession>
<evidence type="ECO:0000313" key="3">
    <source>
        <dbReference type="EMBL" id="MFB9207800.1"/>
    </source>
</evidence>
<evidence type="ECO:0008006" key="5">
    <source>
        <dbReference type="Google" id="ProtNLM"/>
    </source>
</evidence>
<dbReference type="SUPFAM" id="SSF56349">
    <property type="entry name" value="DNA breaking-rejoining enzymes"/>
    <property type="match status" value="1"/>
</dbReference>
<dbReference type="Proteomes" id="UP001589647">
    <property type="component" value="Unassembled WGS sequence"/>
</dbReference>
<name>A0ABV5IV66_9ACTN</name>
<comment type="caution">
    <text evidence="3">The sequence shown here is derived from an EMBL/GenBank/DDBJ whole genome shotgun (WGS) entry which is preliminary data.</text>
</comment>
<feature type="compositionally biased region" description="Low complexity" evidence="2">
    <location>
        <begin position="57"/>
        <end position="73"/>
    </location>
</feature>
<dbReference type="InterPro" id="IPR013762">
    <property type="entry name" value="Integrase-like_cat_sf"/>
</dbReference>